<proteinExistence type="predicted"/>
<feature type="compositionally biased region" description="Basic and acidic residues" evidence="1">
    <location>
        <begin position="251"/>
        <end position="263"/>
    </location>
</feature>
<feature type="region of interest" description="Disordered" evidence="1">
    <location>
        <begin position="1"/>
        <end position="202"/>
    </location>
</feature>
<sequence>MLPRAIAGPAEPPGGADAGSGAAAGASAVSAMSEGAGERGILEDGQGGQRRSAEKRDERDARGSSSAARHRRTMKGREREERKEMDSARQEKSEKEKVNGGNEKCGQEKTRARRSDAEKPRQKTTPALRKMENARVTARKKFREQRGDLETAEEQSETRETGENEKQRGEGEGKCAAKTKSLPRENLAEKRRATAGCRSEGAEKERHHLSCGEVFLLQRYFSPSFHLAQAGNGMCAVSRAATKNTVSSRATAEKKTSEPQLPRHRDKRIRHKDTSKKSGTNSQEDAVLKKTLAASFVSTESCTKTSAAILTFGI</sequence>
<dbReference type="Proteomes" id="UP000244488">
    <property type="component" value="Unassembled WGS sequence"/>
</dbReference>
<organism evidence="2 3">
    <name type="scientific">Toxoplasma gondii TgCATBr9</name>
    <dbReference type="NCBI Taxonomy" id="943120"/>
    <lineage>
        <taxon>Eukaryota</taxon>
        <taxon>Sar</taxon>
        <taxon>Alveolata</taxon>
        <taxon>Apicomplexa</taxon>
        <taxon>Conoidasida</taxon>
        <taxon>Coccidia</taxon>
        <taxon>Eucoccidiorida</taxon>
        <taxon>Eimeriorina</taxon>
        <taxon>Sarcocystidae</taxon>
        <taxon>Toxoplasma</taxon>
    </lineage>
</organism>
<dbReference type="AlphaFoldDB" id="A0A2T6IWJ6"/>
<feature type="compositionally biased region" description="Basic and acidic residues" evidence="1">
    <location>
        <begin position="156"/>
        <end position="175"/>
    </location>
</feature>
<comment type="caution">
    <text evidence="2">The sequence shown here is derived from an EMBL/GenBank/DDBJ whole genome shotgun (WGS) entry which is preliminary data.</text>
</comment>
<evidence type="ECO:0000313" key="2">
    <source>
        <dbReference type="EMBL" id="PUA89703.1"/>
    </source>
</evidence>
<feature type="compositionally biased region" description="Basic residues" evidence="1">
    <location>
        <begin position="264"/>
        <end position="274"/>
    </location>
</feature>
<protein>
    <submittedName>
        <fullName evidence="2">Uncharacterized protein</fullName>
    </submittedName>
</protein>
<name>A0A2T6IWJ6_TOXGO</name>
<feature type="compositionally biased region" description="Basic and acidic residues" evidence="1">
    <location>
        <begin position="51"/>
        <end position="62"/>
    </location>
</feature>
<dbReference type="VEuPathDB" id="ToxoDB:TGBR9_381860"/>
<feature type="compositionally biased region" description="Basic and acidic residues" evidence="1">
    <location>
        <begin position="182"/>
        <end position="192"/>
    </location>
</feature>
<accession>A0A2T6IWJ6</accession>
<evidence type="ECO:0000256" key="1">
    <source>
        <dbReference type="SAM" id="MobiDB-lite"/>
    </source>
</evidence>
<gene>
    <name evidence="2" type="ORF">TGBR9_381860</name>
</gene>
<feature type="compositionally biased region" description="Basic and acidic residues" evidence="1">
    <location>
        <begin position="105"/>
        <end position="121"/>
    </location>
</feature>
<feature type="compositionally biased region" description="Low complexity" evidence="1">
    <location>
        <begin position="1"/>
        <end position="35"/>
    </location>
</feature>
<evidence type="ECO:0000313" key="3">
    <source>
        <dbReference type="Proteomes" id="UP000244488"/>
    </source>
</evidence>
<feature type="compositionally biased region" description="Basic and acidic residues" evidence="1">
    <location>
        <begin position="75"/>
        <end position="98"/>
    </location>
</feature>
<feature type="region of interest" description="Disordered" evidence="1">
    <location>
        <begin position="243"/>
        <end position="284"/>
    </location>
</feature>
<reference evidence="2 3" key="1">
    <citation type="journal article" date="2016" name="Nat. Commun.">
        <title>Local admixture of amplified and diversified secreted pathogenesis determinants shapes mosaic Toxoplasma gondii genomes.</title>
        <authorList>
            <person name="Lorenzi H."/>
            <person name="Khan A."/>
            <person name="Behnke M.S."/>
            <person name="Namasivayam S."/>
            <person name="Swapna L.S."/>
            <person name="Hadjithomas M."/>
            <person name="Karamycheva S."/>
            <person name="Pinney D."/>
            <person name="Brunk B.P."/>
            <person name="Ajioka J.W."/>
            <person name="Ajzenberg D."/>
            <person name="Boothroyd J.C."/>
            <person name="Boyle J.P."/>
            <person name="Darde M.L."/>
            <person name="Diaz-Miranda M.A."/>
            <person name="Dubey J.P."/>
            <person name="Fritz H.M."/>
            <person name="Gennari S.M."/>
            <person name="Gregory B.D."/>
            <person name="Kim K."/>
            <person name="Saeij J.P."/>
            <person name="Su C."/>
            <person name="White M.W."/>
            <person name="Zhu X.Q."/>
            <person name="Howe D.K."/>
            <person name="Rosenthal B.M."/>
            <person name="Grigg M.E."/>
            <person name="Parkinson J."/>
            <person name="Liu L."/>
            <person name="Kissinger J.C."/>
            <person name="Roos D.S."/>
            <person name="Sibley L.D."/>
        </authorList>
    </citation>
    <scope>NUCLEOTIDE SEQUENCE [LARGE SCALE GENOMIC DNA]</scope>
    <source>
        <strain evidence="2 3">TgCATBr9</strain>
    </source>
</reference>
<dbReference type="EMBL" id="AFHV02001186">
    <property type="protein sequence ID" value="PUA89703.1"/>
    <property type="molecule type" value="Genomic_DNA"/>
</dbReference>